<comment type="subcellular location">
    <subcellularLocation>
        <location evidence="4">Endoplasmic reticulum membrane</location>
        <topology evidence="4">Peripheral membrane protein</topology>
    </subcellularLocation>
    <subcellularLocation>
        <location evidence="3">Microsome membrane</location>
        <topology evidence="3">Peripheral membrane protein</topology>
    </subcellularLocation>
</comment>
<keyword evidence="13" id="KW-0472">Membrane</keyword>
<accession>A0ABD1DE38</accession>
<keyword evidence="16" id="KW-1185">Reference proteome</keyword>
<evidence type="ECO:0000256" key="8">
    <source>
        <dbReference type="ARBA" id="ARBA00022824"/>
    </source>
</evidence>
<comment type="cofactor">
    <cofactor evidence="1 14">
        <name>heme</name>
        <dbReference type="ChEBI" id="CHEBI:30413"/>
    </cofactor>
</comment>
<evidence type="ECO:0000256" key="11">
    <source>
        <dbReference type="ARBA" id="ARBA00023004"/>
    </source>
</evidence>
<evidence type="ECO:0000256" key="6">
    <source>
        <dbReference type="ARBA" id="ARBA00022617"/>
    </source>
</evidence>
<keyword evidence="7 14" id="KW-0479">Metal-binding</keyword>
<dbReference type="PRINTS" id="PR00465">
    <property type="entry name" value="EP450IV"/>
</dbReference>
<dbReference type="SUPFAM" id="SSF48264">
    <property type="entry name" value="Cytochrome P450"/>
    <property type="match status" value="1"/>
</dbReference>
<organism evidence="15 16">
    <name type="scientific">Culex pipiens pipiens</name>
    <name type="common">Northern house mosquito</name>
    <dbReference type="NCBI Taxonomy" id="38569"/>
    <lineage>
        <taxon>Eukaryota</taxon>
        <taxon>Metazoa</taxon>
        <taxon>Ecdysozoa</taxon>
        <taxon>Arthropoda</taxon>
        <taxon>Hexapoda</taxon>
        <taxon>Insecta</taxon>
        <taxon>Pterygota</taxon>
        <taxon>Neoptera</taxon>
        <taxon>Endopterygota</taxon>
        <taxon>Diptera</taxon>
        <taxon>Nematocera</taxon>
        <taxon>Culicoidea</taxon>
        <taxon>Culicidae</taxon>
        <taxon>Culicinae</taxon>
        <taxon>Culicini</taxon>
        <taxon>Culex</taxon>
        <taxon>Culex</taxon>
    </lineage>
</organism>
<feature type="binding site" description="axial binding residue" evidence="14">
    <location>
        <position position="115"/>
    </location>
    <ligand>
        <name>heme</name>
        <dbReference type="ChEBI" id="CHEBI:30413"/>
    </ligand>
    <ligandPart>
        <name>Fe</name>
        <dbReference type="ChEBI" id="CHEBI:18248"/>
    </ligandPart>
</feature>
<dbReference type="InterPro" id="IPR002403">
    <property type="entry name" value="Cyt_P450_E_grp-IV"/>
</dbReference>
<evidence type="ECO:0000256" key="5">
    <source>
        <dbReference type="ARBA" id="ARBA00010617"/>
    </source>
</evidence>
<protein>
    <recommendedName>
        <fullName evidence="17">Cytochrome P450</fullName>
    </recommendedName>
</protein>
<comment type="caution">
    <text evidence="15">The sequence shown here is derived from an EMBL/GenBank/DDBJ whole genome shotgun (WGS) entry which is preliminary data.</text>
</comment>
<evidence type="ECO:0000313" key="15">
    <source>
        <dbReference type="EMBL" id="KAL1397941.1"/>
    </source>
</evidence>
<dbReference type="GO" id="GO:0005789">
    <property type="term" value="C:endoplasmic reticulum membrane"/>
    <property type="evidence" value="ECO:0007669"/>
    <property type="project" value="UniProtKB-SubCell"/>
</dbReference>
<dbReference type="GO" id="GO:0004497">
    <property type="term" value="F:monooxygenase activity"/>
    <property type="evidence" value="ECO:0007669"/>
    <property type="project" value="UniProtKB-KW"/>
</dbReference>
<dbReference type="InterPro" id="IPR001128">
    <property type="entry name" value="Cyt_P450"/>
</dbReference>
<keyword evidence="11 14" id="KW-0408">Iron</keyword>
<dbReference type="Pfam" id="PF00067">
    <property type="entry name" value="p450"/>
    <property type="match status" value="1"/>
</dbReference>
<evidence type="ECO:0000256" key="10">
    <source>
        <dbReference type="ARBA" id="ARBA00023002"/>
    </source>
</evidence>
<evidence type="ECO:0008006" key="17">
    <source>
        <dbReference type="Google" id="ProtNLM"/>
    </source>
</evidence>
<evidence type="ECO:0000256" key="2">
    <source>
        <dbReference type="ARBA" id="ARBA00003690"/>
    </source>
</evidence>
<name>A0ABD1DE38_CULPP</name>
<dbReference type="PANTHER" id="PTHR24292:SF54">
    <property type="entry name" value="CYP9F3-RELATED"/>
    <property type="match status" value="1"/>
</dbReference>
<keyword evidence="6 14" id="KW-0349">Heme</keyword>
<keyword evidence="10" id="KW-0560">Oxidoreductase</keyword>
<gene>
    <name evidence="15" type="ORF">pipiens_002460</name>
</gene>
<evidence type="ECO:0000256" key="9">
    <source>
        <dbReference type="ARBA" id="ARBA00022848"/>
    </source>
</evidence>
<evidence type="ECO:0000256" key="4">
    <source>
        <dbReference type="ARBA" id="ARBA00004406"/>
    </source>
</evidence>
<keyword evidence="8" id="KW-0256">Endoplasmic reticulum</keyword>
<dbReference type="InterPro" id="IPR036396">
    <property type="entry name" value="Cyt_P450_sf"/>
</dbReference>
<keyword evidence="12" id="KW-0503">Monooxygenase</keyword>
<comment type="function">
    <text evidence="2">May be involved in the metabolism of insect hormones and in the breakdown of synthetic insecticides.</text>
</comment>
<dbReference type="AlphaFoldDB" id="A0ABD1DE38"/>
<evidence type="ECO:0000256" key="13">
    <source>
        <dbReference type="ARBA" id="ARBA00023136"/>
    </source>
</evidence>
<dbReference type="PRINTS" id="PR00385">
    <property type="entry name" value="P450"/>
</dbReference>
<dbReference type="Gene3D" id="1.10.630.10">
    <property type="entry name" value="Cytochrome P450"/>
    <property type="match status" value="1"/>
</dbReference>
<evidence type="ECO:0000256" key="7">
    <source>
        <dbReference type="ARBA" id="ARBA00022723"/>
    </source>
</evidence>
<comment type="similarity">
    <text evidence="5">Belongs to the cytochrome P450 family.</text>
</comment>
<dbReference type="EMBL" id="JBEHCU010006076">
    <property type="protein sequence ID" value="KAL1397941.1"/>
    <property type="molecule type" value="Genomic_DNA"/>
</dbReference>
<dbReference type="GO" id="GO:0046872">
    <property type="term" value="F:metal ion binding"/>
    <property type="evidence" value="ECO:0007669"/>
    <property type="project" value="UniProtKB-KW"/>
</dbReference>
<keyword evidence="9" id="KW-0492">Microsome</keyword>
<dbReference type="InterPro" id="IPR050476">
    <property type="entry name" value="Insect_CytP450_Detox"/>
</dbReference>
<reference evidence="15 16" key="1">
    <citation type="submission" date="2024-05" db="EMBL/GenBank/DDBJ databases">
        <title>Culex pipiens pipiens assembly and annotation.</title>
        <authorList>
            <person name="Alout H."/>
            <person name="Durand T."/>
        </authorList>
    </citation>
    <scope>NUCLEOTIDE SEQUENCE [LARGE SCALE GENOMIC DNA]</scope>
    <source>
        <strain evidence="15">HA-2024</strain>
        <tissue evidence="15">Whole body</tissue>
    </source>
</reference>
<evidence type="ECO:0000256" key="1">
    <source>
        <dbReference type="ARBA" id="ARBA00001971"/>
    </source>
</evidence>
<proteinExistence type="inferred from homology"/>
<evidence type="ECO:0000256" key="14">
    <source>
        <dbReference type="PIRSR" id="PIRSR602403-1"/>
    </source>
</evidence>
<evidence type="ECO:0000256" key="12">
    <source>
        <dbReference type="ARBA" id="ARBA00023033"/>
    </source>
</evidence>
<evidence type="ECO:0000256" key="3">
    <source>
        <dbReference type="ARBA" id="ARBA00004174"/>
    </source>
</evidence>
<dbReference type="Proteomes" id="UP001562425">
    <property type="component" value="Unassembled WGS sequence"/>
</dbReference>
<evidence type="ECO:0000313" key="16">
    <source>
        <dbReference type="Proteomes" id="UP001562425"/>
    </source>
</evidence>
<dbReference type="PANTHER" id="PTHR24292">
    <property type="entry name" value="CYTOCHROME P450"/>
    <property type="match status" value="1"/>
</dbReference>
<sequence>MFMAYELALNQDIQQKLYKEKMTYMDMVVSESLRMWPVPLIDRLCVRDYSFDEGEGLKFTIEKGACLWFPVHGIHHDAKYYPDPSKFDPERFSEANKGQINTSAYLPFGVGPRNCIRSRLALMKIKAIMYQLMLDFKFERTEKTQDRYS</sequence>